<dbReference type="PANTHER" id="PTHR43133:SF46">
    <property type="entry name" value="RNA POLYMERASE SIGMA-70 FACTOR ECF SUBFAMILY"/>
    <property type="match status" value="1"/>
</dbReference>
<keyword evidence="3" id="KW-0731">Sigma factor</keyword>
<dbReference type="EMBL" id="FRCY01000021">
    <property type="protein sequence ID" value="SHN33131.1"/>
    <property type="molecule type" value="Genomic_DNA"/>
</dbReference>
<gene>
    <name evidence="6" type="ORF">SAMN04488057_12127</name>
</gene>
<keyword evidence="7" id="KW-1185">Reference proteome</keyword>
<organism evidence="6 7">
    <name type="scientific">Cyclobacterium lianum</name>
    <dbReference type="NCBI Taxonomy" id="388280"/>
    <lineage>
        <taxon>Bacteria</taxon>
        <taxon>Pseudomonadati</taxon>
        <taxon>Bacteroidota</taxon>
        <taxon>Cytophagia</taxon>
        <taxon>Cytophagales</taxon>
        <taxon>Cyclobacteriaceae</taxon>
        <taxon>Cyclobacterium</taxon>
    </lineage>
</organism>
<evidence type="ECO:0000256" key="3">
    <source>
        <dbReference type="ARBA" id="ARBA00023082"/>
    </source>
</evidence>
<evidence type="ECO:0000313" key="6">
    <source>
        <dbReference type="EMBL" id="SHN33131.1"/>
    </source>
</evidence>
<dbReference type="GO" id="GO:0016987">
    <property type="term" value="F:sigma factor activity"/>
    <property type="evidence" value="ECO:0007669"/>
    <property type="project" value="UniProtKB-KW"/>
</dbReference>
<dbReference type="OrthoDB" id="9150024at2"/>
<dbReference type="InterPro" id="IPR014284">
    <property type="entry name" value="RNA_pol_sigma-70_dom"/>
</dbReference>
<dbReference type="InterPro" id="IPR013324">
    <property type="entry name" value="RNA_pol_sigma_r3/r4-like"/>
</dbReference>
<dbReference type="SUPFAM" id="SSF88946">
    <property type="entry name" value="Sigma2 domain of RNA polymerase sigma factors"/>
    <property type="match status" value="1"/>
</dbReference>
<dbReference type="InterPro" id="IPR036388">
    <property type="entry name" value="WH-like_DNA-bd_sf"/>
</dbReference>
<dbReference type="AlphaFoldDB" id="A0A1M7QPJ3"/>
<sequence>MTIPHSHIDDSALAESKEYWRRIQLDDKTGLKGLYDLFVSEMMVFGLSIVPDRNLVKDCIQELFIEIWRYRRNGTSVKNVKVYVFKALSNKIKKEIGREKKRNAKDQELGANALYFQNDAEAGVIHIHQEEANNSRLSAALSKLPPRQMEVIRYVFFDNLPNEQVARLMGINVQSVYTLSWKAICNLKKLYLLLISLYFSL</sequence>
<keyword evidence="2" id="KW-0805">Transcription regulation</keyword>
<dbReference type="InterPro" id="IPR039425">
    <property type="entry name" value="RNA_pol_sigma-70-like"/>
</dbReference>
<evidence type="ECO:0000256" key="4">
    <source>
        <dbReference type="ARBA" id="ARBA00023163"/>
    </source>
</evidence>
<dbReference type="Gene3D" id="1.10.10.10">
    <property type="entry name" value="Winged helix-like DNA-binding domain superfamily/Winged helix DNA-binding domain"/>
    <property type="match status" value="1"/>
</dbReference>
<evidence type="ECO:0000256" key="1">
    <source>
        <dbReference type="ARBA" id="ARBA00010641"/>
    </source>
</evidence>
<evidence type="ECO:0000313" key="7">
    <source>
        <dbReference type="Proteomes" id="UP000184513"/>
    </source>
</evidence>
<reference evidence="6 7" key="1">
    <citation type="submission" date="2016-11" db="EMBL/GenBank/DDBJ databases">
        <authorList>
            <person name="Jaros S."/>
            <person name="Januszkiewicz K."/>
            <person name="Wedrychowicz H."/>
        </authorList>
    </citation>
    <scope>NUCLEOTIDE SEQUENCE [LARGE SCALE GENOMIC DNA]</scope>
    <source>
        <strain evidence="6 7">CGMCC 1.6102</strain>
    </source>
</reference>
<evidence type="ECO:0000256" key="2">
    <source>
        <dbReference type="ARBA" id="ARBA00023015"/>
    </source>
</evidence>
<evidence type="ECO:0000259" key="5">
    <source>
        <dbReference type="Pfam" id="PF08281"/>
    </source>
</evidence>
<dbReference type="InterPro" id="IPR013325">
    <property type="entry name" value="RNA_pol_sigma_r2"/>
</dbReference>
<dbReference type="STRING" id="388280.SAMN04488057_12127"/>
<dbReference type="GO" id="GO:0006352">
    <property type="term" value="P:DNA-templated transcription initiation"/>
    <property type="evidence" value="ECO:0007669"/>
    <property type="project" value="InterPro"/>
</dbReference>
<dbReference type="GO" id="GO:0003677">
    <property type="term" value="F:DNA binding"/>
    <property type="evidence" value="ECO:0007669"/>
    <property type="project" value="InterPro"/>
</dbReference>
<dbReference type="Proteomes" id="UP000184513">
    <property type="component" value="Unassembled WGS sequence"/>
</dbReference>
<dbReference type="SUPFAM" id="SSF88659">
    <property type="entry name" value="Sigma3 and sigma4 domains of RNA polymerase sigma factors"/>
    <property type="match status" value="1"/>
</dbReference>
<comment type="similarity">
    <text evidence="1">Belongs to the sigma-70 factor family. ECF subfamily.</text>
</comment>
<dbReference type="RefSeq" id="WP_084097566.1">
    <property type="nucleotide sequence ID" value="NZ_FRCY01000021.1"/>
</dbReference>
<name>A0A1M7QPJ3_9BACT</name>
<accession>A0A1M7QPJ3</accession>
<proteinExistence type="inferred from homology"/>
<dbReference type="Gene3D" id="1.10.1740.10">
    <property type="match status" value="1"/>
</dbReference>
<keyword evidence="4" id="KW-0804">Transcription</keyword>
<dbReference type="InterPro" id="IPR013249">
    <property type="entry name" value="RNA_pol_sigma70_r4_t2"/>
</dbReference>
<dbReference type="Pfam" id="PF08281">
    <property type="entry name" value="Sigma70_r4_2"/>
    <property type="match status" value="1"/>
</dbReference>
<dbReference type="PANTHER" id="PTHR43133">
    <property type="entry name" value="RNA POLYMERASE ECF-TYPE SIGMA FACTO"/>
    <property type="match status" value="1"/>
</dbReference>
<dbReference type="NCBIfam" id="TIGR02937">
    <property type="entry name" value="sigma70-ECF"/>
    <property type="match status" value="1"/>
</dbReference>
<feature type="domain" description="RNA polymerase sigma factor 70 region 4 type 2" evidence="5">
    <location>
        <begin position="136"/>
        <end position="178"/>
    </location>
</feature>
<protein>
    <submittedName>
        <fullName evidence="6">RNA polymerase sigma factor, sigma-70 family</fullName>
    </submittedName>
</protein>